<dbReference type="OrthoDB" id="2257138at2759"/>
<dbReference type="AlphaFoldDB" id="A0A8H7VM49"/>
<name>A0A8H7VM49_9FUNG</name>
<feature type="region of interest" description="Disordered" evidence="1">
    <location>
        <begin position="432"/>
        <end position="497"/>
    </location>
</feature>
<proteinExistence type="predicted"/>
<feature type="region of interest" description="Disordered" evidence="1">
    <location>
        <begin position="115"/>
        <end position="230"/>
    </location>
</feature>
<feature type="compositionally biased region" description="Low complexity" evidence="1">
    <location>
        <begin position="177"/>
        <end position="197"/>
    </location>
</feature>
<feature type="compositionally biased region" description="Polar residues" evidence="1">
    <location>
        <begin position="432"/>
        <end position="445"/>
    </location>
</feature>
<accession>A0A8H7VM49</accession>
<dbReference type="EMBL" id="JAEPRB010000168">
    <property type="protein sequence ID" value="KAG2219684.1"/>
    <property type="molecule type" value="Genomic_DNA"/>
</dbReference>
<organism evidence="2 3">
    <name type="scientific">Circinella minor</name>
    <dbReference type="NCBI Taxonomy" id="1195481"/>
    <lineage>
        <taxon>Eukaryota</taxon>
        <taxon>Fungi</taxon>
        <taxon>Fungi incertae sedis</taxon>
        <taxon>Mucoromycota</taxon>
        <taxon>Mucoromycotina</taxon>
        <taxon>Mucoromycetes</taxon>
        <taxon>Mucorales</taxon>
        <taxon>Lichtheimiaceae</taxon>
        <taxon>Circinella</taxon>
    </lineage>
</organism>
<dbReference type="Proteomes" id="UP000646827">
    <property type="component" value="Unassembled WGS sequence"/>
</dbReference>
<feature type="compositionally biased region" description="Basic residues" evidence="1">
    <location>
        <begin position="198"/>
        <end position="210"/>
    </location>
</feature>
<evidence type="ECO:0000313" key="2">
    <source>
        <dbReference type="EMBL" id="KAG2219684.1"/>
    </source>
</evidence>
<gene>
    <name evidence="2" type="ORF">INT45_001856</name>
</gene>
<feature type="compositionally biased region" description="Polar residues" evidence="1">
    <location>
        <begin position="477"/>
        <end position="497"/>
    </location>
</feature>
<feature type="region of interest" description="Disordered" evidence="1">
    <location>
        <begin position="308"/>
        <end position="327"/>
    </location>
</feature>
<protein>
    <submittedName>
        <fullName evidence="2">Uncharacterized protein</fullName>
    </submittedName>
</protein>
<feature type="compositionally biased region" description="Low complexity" evidence="1">
    <location>
        <begin position="147"/>
        <end position="165"/>
    </location>
</feature>
<comment type="caution">
    <text evidence="2">The sequence shown here is derived from an EMBL/GenBank/DDBJ whole genome shotgun (WGS) entry which is preliminary data.</text>
</comment>
<reference evidence="2 3" key="1">
    <citation type="submission" date="2020-12" db="EMBL/GenBank/DDBJ databases">
        <title>Metabolic potential, ecology and presence of endohyphal bacteria is reflected in genomic diversity of Mucoromycotina.</title>
        <authorList>
            <person name="Muszewska A."/>
            <person name="Okrasinska A."/>
            <person name="Steczkiewicz K."/>
            <person name="Drgas O."/>
            <person name="Orlowska M."/>
            <person name="Perlinska-Lenart U."/>
            <person name="Aleksandrzak-Piekarczyk T."/>
            <person name="Szatraj K."/>
            <person name="Zielenkiewicz U."/>
            <person name="Pilsyk S."/>
            <person name="Malc E."/>
            <person name="Mieczkowski P."/>
            <person name="Kruszewska J.S."/>
            <person name="Biernat P."/>
            <person name="Pawlowska J."/>
        </authorList>
    </citation>
    <scope>NUCLEOTIDE SEQUENCE [LARGE SCALE GENOMIC DNA]</scope>
    <source>
        <strain evidence="2 3">CBS 142.35</strain>
    </source>
</reference>
<sequence length="497" mass="55822">MVNNKVSPRRFAESRLFRLYIGNGNWVNLTREVTDDLYDVYKKGKATRYELAPGLLLDIIPNDVDCNSKNTDLACLMRVDLCYENDNGESNSEEDTQQRMSKYIKNQLEKQGIIDAFPPTKKSDDKLPRVTSLPTHRHLSMVPTPPTSVNRRSTSTTINNTSSRTSSKDDCNLLQVSSSTSSDNPSPSSLGSKNKTTTNKKQRKSNKRRRTADQESPEAGVPASVGEDDNGLEQLHKNRMASATDQELQYHYYSLGQQHQHVMLSSTPSTYRPHTLPTAYYTTDKSLLLRTPSPPPMLGDLSIDRHYHHHHQHHDHEGSIGSAENSRHGFYGTDNVLSHAEEQTYPLLSLSHEPQNWSRTFHSSRSSSLHNHQEQHDNNPMVAAAAAVAVATDGDYGYYSHHQQHDSKLHPTQPYQMVASALQHQQDTTIHNTSVSLSNTSSPQSMLLPPVSSEEAFGGFQSNYPTSDRPALHHQQNDYNKQSTSTFMVDSEQLSQD</sequence>
<evidence type="ECO:0000313" key="3">
    <source>
        <dbReference type="Proteomes" id="UP000646827"/>
    </source>
</evidence>
<keyword evidence="3" id="KW-1185">Reference proteome</keyword>
<evidence type="ECO:0000256" key="1">
    <source>
        <dbReference type="SAM" id="MobiDB-lite"/>
    </source>
</evidence>